<accession>A0A1A8X1Z7</accession>
<dbReference type="InterPro" id="IPR057668">
    <property type="entry name" value="E2_Ub-conjug_enz_C"/>
</dbReference>
<sequence length="658" mass="77204">MNENEKLKKILDEKEVTDAQGEENSYVEKTLKEFENISKKNFEILKFMNKQELILLIDKLNKEDNLTKIIDEEIKHDTFEVLKNYENEQYDTIEIGEKEGEEAEKDDEEGEEEEEEENDYMKLCKFIPLRLTYEERLYLRLLESTLEVSEYTDKIDIYHSGNKNKKIIKEIKALCSILSGLVIANNYEHGQKLIRDRDFQKNSTFFSFVFEIGRRYKILNPDRMRSSYGKLMYFLMDTRKEEIYDLLSFNCVTPIKTVYDLLKNKKNGLDILKDNYMKIATMEIDSKKSRSEIQKQIKQKEEAIKYLSRKYANNKNNSKKNLFRINIPIFNNQNIDDEYDENKSDELEYLTSEEIERCLYSLGDYNTHVKMFCEPCEIMIEYLKNYYDPYEKNSPYSLSIESGKQGSRLTHSHNRQYMYVLQTLYLWKEIGEHMFFLWTCAESDMLDFKNPYRLMDTGQGLNRMQSGHKVLSVMKKILHNVQKKLGGWVGSSMIHMGDTNIPNTFMFIDKYTQWCASFQSIPMGSAGRRGRNIAKNFAPTSSPPLFILCNTIAFMLVPRILSPIVLCLQKIDELYNSTPSMKSYIKSEFNGAQNLKMMITCDFFRHGFDGSGGDNFNEAGSCIDGRLTSAWNWCSKIEKKKYFPIFLLTGFVGFDGSF</sequence>
<dbReference type="EMBL" id="FLQV01000805">
    <property type="protein sequence ID" value="SBS98186.1"/>
    <property type="molecule type" value="Genomic_DNA"/>
</dbReference>
<feature type="coiled-coil region" evidence="1">
    <location>
        <begin position="290"/>
        <end position="317"/>
    </location>
</feature>
<feature type="domain" description="Non-canonical E2 ubiquitin-conjugating enzyme C-terminal" evidence="3">
    <location>
        <begin position="554"/>
        <end position="656"/>
    </location>
</feature>
<name>A0A1A8X1Z7_PLAOA</name>
<evidence type="ECO:0000313" key="4">
    <source>
        <dbReference type="EMBL" id="SBS98186.1"/>
    </source>
</evidence>
<evidence type="ECO:0000259" key="3">
    <source>
        <dbReference type="Pfam" id="PF09418"/>
    </source>
</evidence>
<feature type="compositionally biased region" description="Acidic residues" evidence="2">
    <location>
        <begin position="99"/>
        <end position="117"/>
    </location>
</feature>
<evidence type="ECO:0000313" key="5">
    <source>
        <dbReference type="Proteomes" id="UP000078546"/>
    </source>
</evidence>
<protein>
    <recommendedName>
        <fullName evidence="3">Non-canonical E2 ubiquitin-conjugating enzyme C-terminal domain-containing protein</fullName>
    </recommendedName>
</protein>
<feature type="domain" description="Non-canonical E2 ubiquitin-conjugating enzyme C-terminal" evidence="3">
    <location>
        <begin position="348"/>
        <end position="513"/>
    </location>
</feature>
<keyword evidence="1" id="KW-0175">Coiled coil</keyword>
<dbReference type="Proteomes" id="UP000078546">
    <property type="component" value="Unassembled WGS sequence"/>
</dbReference>
<dbReference type="PANTHER" id="PTHR31560:SF0">
    <property type="entry name" value="UPF0652 PROTEIN C22H10.08"/>
    <property type="match status" value="1"/>
</dbReference>
<dbReference type="AlphaFoldDB" id="A0A1A8X1Z7"/>
<evidence type="ECO:0000256" key="2">
    <source>
        <dbReference type="SAM" id="MobiDB-lite"/>
    </source>
</evidence>
<dbReference type="InterPro" id="IPR018553">
    <property type="entry name" value="E2_Ub-conjug_enz"/>
</dbReference>
<organism evidence="4 5">
    <name type="scientific">Plasmodium ovale curtisi</name>
    <dbReference type="NCBI Taxonomy" id="864141"/>
    <lineage>
        <taxon>Eukaryota</taxon>
        <taxon>Sar</taxon>
        <taxon>Alveolata</taxon>
        <taxon>Apicomplexa</taxon>
        <taxon>Aconoidasida</taxon>
        <taxon>Haemosporida</taxon>
        <taxon>Plasmodiidae</taxon>
        <taxon>Plasmodium</taxon>
        <taxon>Plasmodium (Plasmodium)</taxon>
    </lineage>
</organism>
<dbReference type="PANTHER" id="PTHR31560">
    <property type="entry name" value="UPF0652 PROTEIN C16A11.03C-RELATED"/>
    <property type="match status" value="1"/>
</dbReference>
<gene>
    <name evidence="4" type="ORF">POVCU1_044180</name>
</gene>
<dbReference type="Pfam" id="PF09418">
    <property type="entry name" value="DUF2009"/>
    <property type="match status" value="3"/>
</dbReference>
<feature type="domain" description="Non-canonical E2 ubiquitin-conjugating enzyme C-terminal" evidence="3">
    <location>
        <begin position="125"/>
        <end position="322"/>
    </location>
</feature>
<reference evidence="5" key="1">
    <citation type="submission" date="2016-05" db="EMBL/GenBank/DDBJ databases">
        <authorList>
            <person name="Naeem Raeece"/>
        </authorList>
    </citation>
    <scope>NUCLEOTIDE SEQUENCE [LARGE SCALE GENOMIC DNA]</scope>
</reference>
<evidence type="ECO:0000256" key="1">
    <source>
        <dbReference type="SAM" id="Coils"/>
    </source>
</evidence>
<feature type="region of interest" description="Disordered" evidence="2">
    <location>
        <begin position="93"/>
        <end position="117"/>
    </location>
</feature>
<proteinExistence type="predicted"/>